<keyword evidence="4 8" id="KW-0548">Nucleotidyltransferase</keyword>
<keyword evidence="3 8" id="KW-0808">Transferase</keyword>
<name>A0A7N0V1N8_KALFE</name>
<reference evidence="11" key="1">
    <citation type="submission" date="2021-01" db="UniProtKB">
        <authorList>
            <consortium name="EnsemblPlants"/>
        </authorList>
    </citation>
    <scope>IDENTIFICATION</scope>
</reference>
<feature type="domain" description="RDRP C-terminal head" evidence="10">
    <location>
        <begin position="651"/>
        <end position="799"/>
    </location>
</feature>
<proteinExistence type="inferred from homology"/>
<keyword evidence="6 8" id="KW-0943">RNA-mediated gene silencing</keyword>
<dbReference type="Pfam" id="PF26253">
    <property type="entry name" value="RdRP_head"/>
    <property type="match status" value="1"/>
</dbReference>
<evidence type="ECO:0000256" key="1">
    <source>
        <dbReference type="ARBA" id="ARBA00005762"/>
    </source>
</evidence>
<evidence type="ECO:0000256" key="3">
    <source>
        <dbReference type="ARBA" id="ARBA00022679"/>
    </source>
</evidence>
<keyword evidence="5 8" id="KW-0694">RNA-binding</keyword>
<evidence type="ECO:0000256" key="5">
    <source>
        <dbReference type="ARBA" id="ARBA00022884"/>
    </source>
</evidence>
<dbReference type="EnsemblPlants" id="Kaladp0098s0004.1.v1.1">
    <property type="protein sequence ID" value="Kaladp0098s0004.1.v1.1"/>
    <property type="gene ID" value="Kaladp0098s0004.v1.1"/>
</dbReference>
<comment type="similarity">
    <text evidence="1 8">Belongs to the RdRP family.</text>
</comment>
<dbReference type="InterPro" id="IPR058752">
    <property type="entry name" value="RDRP_C_head"/>
</dbReference>
<dbReference type="EC" id="2.7.7.48" evidence="8"/>
<evidence type="ECO:0000259" key="10">
    <source>
        <dbReference type="Pfam" id="PF26253"/>
    </source>
</evidence>
<comment type="catalytic activity">
    <reaction evidence="7 8">
        <text>RNA(n) + a ribonucleoside 5'-triphosphate = RNA(n+1) + diphosphate</text>
        <dbReference type="Rhea" id="RHEA:21248"/>
        <dbReference type="Rhea" id="RHEA-COMP:14527"/>
        <dbReference type="Rhea" id="RHEA-COMP:17342"/>
        <dbReference type="ChEBI" id="CHEBI:33019"/>
        <dbReference type="ChEBI" id="CHEBI:61557"/>
        <dbReference type="ChEBI" id="CHEBI:140395"/>
        <dbReference type="EC" id="2.7.7.48"/>
    </reaction>
</comment>
<evidence type="ECO:0000256" key="8">
    <source>
        <dbReference type="RuleBase" id="RU363098"/>
    </source>
</evidence>
<protein>
    <recommendedName>
        <fullName evidence="8">RNA-dependent RNA polymerase</fullName>
        <ecNumber evidence="8">2.7.7.48</ecNumber>
    </recommendedName>
</protein>
<dbReference type="GO" id="GO:0030422">
    <property type="term" value="P:siRNA processing"/>
    <property type="evidence" value="ECO:0007669"/>
    <property type="project" value="TreeGrafter"/>
</dbReference>
<dbReference type="InterPro" id="IPR007855">
    <property type="entry name" value="RDRP"/>
</dbReference>
<dbReference type="GO" id="GO:0003968">
    <property type="term" value="F:RNA-directed RNA polymerase activity"/>
    <property type="evidence" value="ECO:0007669"/>
    <property type="project" value="UniProtKB-KW"/>
</dbReference>
<keyword evidence="2 8" id="KW-0696">RNA-directed RNA polymerase</keyword>
<dbReference type="Gramene" id="Kaladp0098s0004.1.v1.1">
    <property type="protein sequence ID" value="Kaladp0098s0004.1.v1.1"/>
    <property type="gene ID" value="Kaladp0098s0004.v1.1"/>
</dbReference>
<evidence type="ECO:0000313" key="12">
    <source>
        <dbReference type="Proteomes" id="UP000594263"/>
    </source>
</evidence>
<dbReference type="PANTHER" id="PTHR23079">
    <property type="entry name" value="RNA-DEPENDENT RNA POLYMERASE"/>
    <property type="match status" value="1"/>
</dbReference>
<feature type="domain" description="RDRP core" evidence="9">
    <location>
        <begin position="66"/>
        <end position="630"/>
    </location>
</feature>
<accession>A0A7N0V1N8</accession>
<evidence type="ECO:0000313" key="11">
    <source>
        <dbReference type="EnsemblPlants" id="Kaladp0098s0004.1.v1.1"/>
    </source>
</evidence>
<comment type="function">
    <text evidence="8">Probably involved in the RNA silencing pathway and required for the generation of small interfering RNAs (siRNAs).</text>
</comment>
<dbReference type="InterPro" id="IPR057596">
    <property type="entry name" value="RDRP_core"/>
</dbReference>
<dbReference type="AlphaFoldDB" id="A0A7N0V1N8"/>
<dbReference type="GO" id="GO:0003723">
    <property type="term" value="F:RNA binding"/>
    <property type="evidence" value="ECO:0007669"/>
    <property type="project" value="UniProtKB-KW"/>
</dbReference>
<evidence type="ECO:0000256" key="6">
    <source>
        <dbReference type="ARBA" id="ARBA00023158"/>
    </source>
</evidence>
<evidence type="ECO:0000256" key="2">
    <source>
        <dbReference type="ARBA" id="ARBA00022484"/>
    </source>
</evidence>
<dbReference type="Pfam" id="PF05183">
    <property type="entry name" value="RdRP"/>
    <property type="match status" value="1"/>
</dbReference>
<evidence type="ECO:0000256" key="4">
    <source>
        <dbReference type="ARBA" id="ARBA00022695"/>
    </source>
</evidence>
<sequence length="814" mass="93270">MIDPQKHDISYIEKALETLFHMKECCYDPVKWLNEQYSKYKKLRRPLKTVAISLNAGLVYVRRVQITPTKVYFCGPDPIVSNRVLRHYQNAIDNFLRVSFVDEDLDKLYSTALTGRTTKGTKGSFNRIYERLICVLKNGLHIGGRKFEFLAFSSSQLRENSCWMFASTPGLTARDIRNWMGDFSTIRNVAKYAARLGQSFGSSMETLSVPQNEVAHIPDVKLSANGMEYNFSDGIGKILSGFANKVSKKCHIKGRTPSAFQIRYGGYKGVVAVDPLMKGSAKLALRPSMCKYESTNIKLDVLSWSKSQHCFLNRQLITLLSTLGIQDFVFERKQKEIINQLDTVMTDRLRACDILDTLSSGEITRVLKEMLLVGYKPDSEPFLSRMLKTFHDYKLLELQYKSRIYIENGRALMGCLDETRTLKYGQVFVQYSHSNSKRGKSIAKGKLIVAKNPCLHPGDIRVLEAIDVPSLRHMVDCVVFPQKGMRPHPNECSGSDLDGDIYFVSWDPDLIPSLPFSPMDYTAAPNVLLDHDVTIEEVEEYFVNYMVNDSLGMIANTHTAFADQSENKAMSNECVELAKLFSIAVDFPKTGVPAVIPTNLHAEKYPDFMEKPEDVSYESKNVIGKLYREVKSITEKPQSRKYFSLADALESYDRDMEVNGFENYIDDAFYFKDCYDRKLRDLMAYYKIKREAEIISGNIMSFVKSFKKKRDAEAISEAVKSLKKEARGWFNEKSISNHGPDDPCAKASAWYYVTYHPDCWEHYDEVLDKREHHISFPWCVYDKLIHIKKDKMRRGQSSHMSILEQHFAIGLRLL</sequence>
<organism evidence="11 12">
    <name type="scientific">Kalanchoe fedtschenkoi</name>
    <name type="common">Lavender scallops</name>
    <name type="synonym">South American air plant</name>
    <dbReference type="NCBI Taxonomy" id="63787"/>
    <lineage>
        <taxon>Eukaryota</taxon>
        <taxon>Viridiplantae</taxon>
        <taxon>Streptophyta</taxon>
        <taxon>Embryophyta</taxon>
        <taxon>Tracheophyta</taxon>
        <taxon>Spermatophyta</taxon>
        <taxon>Magnoliopsida</taxon>
        <taxon>eudicotyledons</taxon>
        <taxon>Gunneridae</taxon>
        <taxon>Pentapetalae</taxon>
        <taxon>Saxifragales</taxon>
        <taxon>Crassulaceae</taxon>
        <taxon>Kalanchoe</taxon>
    </lineage>
</organism>
<evidence type="ECO:0000259" key="9">
    <source>
        <dbReference type="Pfam" id="PF05183"/>
    </source>
</evidence>
<dbReference type="Proteomes" id="UP000594263">
    <property type="component" value="Unplaced"/>
</dbReference>
<keyword evidence="12" id="KW-1185">Reference proteome</keyword>
<evidence type="ECO:0000256" key="7">
    <source>
        <dbReference type="ARBA" id="ARBA00048744"/>
    </source>
</evidence>
<dbReference type="OMA" id="TTILDHE"/>
<dbReference type="PANTHER" id="PTHR23079:SF1">
    <property type="entry name" value="RNA-DEPENDENT RNA POLYMERASE 1"/>
    <property type="match status" value="1"/>
</dbReference>
<dbReference type="GO" id="GO:0031380">
    <property type="term" value="C:nuclear RNA-directed RNA polymerase complex"/>
    <property type="evidence" value="ECO:0007669"/>
    <property type="project" value="TreeGrafter"/>
</dbReference>